<dbReference type="Pfam" id="PF01465">
    <property type="entry name" value="GRIP"/>
    <property type="match status" value="1"/>
</dbReference>
<evidence type="ECO:0000313" key="4">
    <source>
        <dbReference type="EMBL" id="KAJ9598454.1"/>
    </source>
</evidence>
<organism evidence="4 5">
    <name type="scientific">Diploptera punctata</name>
    <name type="common">Pacific beetle cockroach</name>
    <dbReference type="NCBI Taxonomy" id="6984"/>
    <lineage>
        <taxon>Eukaryota</taxon>
        <taxon>Metazoa</taxon>
        <taxon>Ecdysozoa</taxon>
        <taxon>Arthropoda</taxon>
        <taxon>Hexapoda</taxon>
        <taxon>Insecta</taxon>
        <taxon>Pterygota</taxon>
        <taxon>Neoptera</taxon>
        <taxon>Polyneoptera</taxon>
        <taxon>Dictyoptera</taxon>
        <taxon>Blattodea</taxon>
        <taxon>Blaberoidea</taxon>
        <taxon>Blaberidae</taxon>
        <taxon>Diplopterinae</taxon>
        <taxon>Diploptera</taxon>
    </lineage>
</organism>
<feature type="non-terminal residue" evidence="4">
    <location>
        <position position="1"/>
    </location>
</feature>
<feature type="coiled-coil region" evidence="1">
    <location>
        <begin position="281"/>
        <end position="680"/>
    </location>
</feature>
<evidence type="ECO:0000256" key="2">
    <source>
        <dbReference type="SAM" id="MobiDB-lite"/>
    </source>
</evidence>
<feature type="compositionally biased region" description="Low complexity" evidence="2">
    <location>
        <begin position="33"/>
        <end position="43"/>
    </location>
</feature>
<dbReference type="PANTHER" id="PTHR19327:SF0">
    <property type="entry name" value="GOLGIN SUBFAMILY A MEMBER 4"/>
    <property type="match status" value="1"/>
</dbReference>
<reference evidence="4" key="1">
    <citation type="journal article" date="2023" name="IScience">
        <title>Live-bearing cockroach genome reveals convergent evolutionary mechanisms linked to viviparity in insects and beyond.</title>
        <authorList>
            <person name="Fouks B."/>
            <person name="Harrison M.C."/>
            <person name="Mikhailova A.A."/>
            <person name="Marchal E."/>
            <person name="English S."/>
            <person name="Carruthers M."/>
            <person name="Jennings E.C."/>
            <person name="Chiamaka E.L."/>
            <person name="Frigard R.A."/>
            <person name="Pippel M."/>
            <person name="Attardo G.M."/>
            <person name="Benoit J.B."/>
            <person name="Bornberg-Bauer E."/>
            <person name="Tobe S.S."/>
        </authorList>
    </citation>
    <scope>NUCLEOTIDE SEQUENCE</scope>
    <source>
        <strain evidence="4">Stay&amp;Tobe</strain>
    </source>
</reference>
<dbReference type="Proteomes" id="UP001233999">
    <property type="component" value="Unassembled WGS sequence"/>
</dbReference>
<name>A0AAD8EQK4_DIPPU</name>
<dbReference type="SMART" id="SM00755">
    <property type="entry name" value="Grip"/>
    <property type="match status" value="1"/>
</dbReference>
<feature type="coiled-coil region" evidence="1">
    <location>
        <begin position="188"/>
        <end position="215"/>
    </location>
</feature>
<proteinExistence type="predicted"/>
<dbReference type="EMBL" id="JASPKZ010001217">
    <property type="protein sequence ID" value="KAJ9598454.1"/>
    <property type="molecule type" value="Genomic_DNA"/>
</dbReference>
<sequence>MFTKLKNKIAEEVKQSPLKLSASVQQLAQAVVSPSSSSVVEPASNDHFSIGDDSEETPQNSPSKSGGFHSVDLHGDVPASSPVPQGGRSRRSSTCSISSEASSLFPIFETSVVNSFNPQKHFLHRMFEVEDSVGHQLGAISKEQLYSAYRKMQARYSKYKGRYADLARHYRELDRENVKAKTILVESQDKALRRIAELKEQCQLEQKAKAHLEDALRNDLEEKDHLISTLYTKIELMKLNGGKECDDSQSQKGNSSENLLIDLSTEQNNTDGKVKKLEILLSKCKESIKRNKDRIAELTSENQQLQNTLEDAKRSSSSQMKTLTEDLTAAQQEIVRLGEDLKTLRKREEDAALSLAENKLTIHRELEAKEEQIKSLRESLTQLTKDKEALVERATSLQNEVTELKSTTSVTSNLEDISNSEEDRQNLIQELSRGKAEAVRLLQQEMQKKLIELEDKMSAKLRTTENEKIELSAKLEILKNQIEEKDQVNRDLEQKLLSFTKENNSSEKVNNNYRNNSELEITLKELEQQLHATQKELLEKEKTISNMELGTKSHDNQLLNLESKIQAETADKLQVENKLASKENEMRELINKHNKEMDRKLKALEETHSQLDSELLKKSETEKKNKDLLNQIGNMESVLKSKEAEIVILKEKTMNQDINLREISEECSKVKKEKENINAAFVMTLDSVSKLKSCLQMLRKDVFNSLNIVKDDIFTMGSQVSDVFVKTNQELMKVKSELQDKDILESKLRTNLAELEKELKEQKDNRELENITKTSESKEQELSHLHNSFNVLQHELMQVKSEYAAKETECNDLQHKFRENHDKVQNLQSDSNNTERKLIEITAIYKTVKEENEKLSKELKDIEAKNEALKLEMTAVCEEQTNFAVTVEELTTNLEKSKQERDELNKLLKERTDSVSNSNEMVENLTKELMNSNEEKENLSSKLNETSKKIIKFNNDIKSLEDSLNNKVKLYNEKIKDLEASLNSAKEECEAQKQNFEDKISTLRSELEESQHKKQELMADVEKLSEERFKNSGEASDYEKSIRNLQTQLDESHKMAQELSLRIENIKKENANQKQILKKKQSEIKNLMEEKEHILAKVQDLETKLLTLNEEKNKWANEKICFENNEKELEKSYSYLEEKLLLEVQEKTLLEEKYKRIKDNNEDLRKQLDELSSEVRNLHETNLITNTTIENLKLERNSLEESVNLRKQDVIKIENLEKEVTKLKSENNNLNLALNEKLNELEKLTSEMMTRQEILGESKQELEKTKEENIYLEQHISNITQEKKYIEEQLAELRKESENFLKEKSDLEQKLNNALGNLEETKVKIKTQQEKYVEEMNKLKQELETTLKEKNETECKLKSAADSSVEAKEMILDIEKLQEEKQQLECHLDNTLLDLQAKEKQVAELEEIHTQKIKQLVRDFEKKLAEKNEELHNLEDKKFEKQEQEENLKMREYREKIKELQEASQAQGEAFRQLYQKHEDAIQEKQIESKNFEEKTKELQEVHQRELTKSDERWRQCLEQQLAEAEARHKEELMELSKEWHWERKSSALDSQTSEQKELESTSQLAVAAVESGTGSIELLHRQLVAQTNELKEAKRLHKLEVAELRRLLSLRRASISSGRSHTNSTLEDACTELEYLRNILFEYMMGKEPVVLARVIAAVVKFDTEQTAKVLQKEEQKQTL</sequence>
<reference evidence="4" key="2">
    <citation type="submission" date="2023-05" db="EMBL/GenBank/DDBJ databases">
        <authorList>
            <person name="Fouks B."/>
        </authorList>
    </citation>
    <scope>NUCLEOTIDE SEQUENCE</scope>
    <source>
        <strain evidence="4">Stay&amp;Tobe</strain>
        <tissue evidence="4">Testes</tissue>
    </source>
</reference>
<accession>A0AAD8EQK4</accession>
<gene>
    <name evidence="4" type="ORF">L9F63_010850</name>
</gene>
<dbReference type="GO" id="GO:0031267">
    <property type="term" value="F:small GTPase binding"/>
    <property type="evidence" value="ECO:0007669"/>
    <property type="project" value="TreeGrafter"/>
</dbReference>
<dbReference type="SUPFAM" id="SSF101283">
    <property type="entry name" value="GRIP domain"/>
    <property type="match status" value="1"/>
</dbReference>
<dbReference type="InterPro" id="IPR000237">
    <property type="entry name" value="GRIP_dom"/>
</dbReference>
<keyword evidence="1" id="KW-0175">Coiled coil</keyword>
<feature type="domain" description="GRIP" evidence="3">
    <location>
        <begin position="1627"/>
        <end position="1674"/>
    </location>
</feature>
<protein>
    <recommendedName>
        <fullName evidence="3">GRIP domain-containing protein</fullName>
    </recommendedName>
</protein>
<evidence type="ECO:0000313" key="5">
    <source>
        <dbReference type="Proteomes" id="UP001233999"/>
    </source>
</evidence>
<feature type="coiled-coil region" evidence="1">
    <location>
        <begin position="738"/>
        <end position="772"/>
    </location>
</feature>
<comment type="caution">
    <text evidence="4">The sequence shown here is derived from an EMBL/GenBank/DDBJ whole genome shotgun (WGS) entry which is preliminary data.</text>
</comment>
<dbReference type="GO" id="GO:0005794">
    <property type="term" value="C:Golgi apparatus"/>
    <property type="evidence" value="ECO:0007669"/>
    <property type="project" value="TreeGrafter"/>
</dbReference>
<feature type="region of interest" description="Disordered" evidence="2">
    <location>
        <begin position="33"/>
        <end position="95"/>
    </location>
</feature>
<keyword evidence="5" id="KW-1185">Reference proteome</keyword>
<evidence type="ECO:0000256" key="1">
    <source>
        <dbReference type="SAM" id="Coils"/>
    </source>
</evidence>
<dbReference type="GO" id="GO:0048193">
    <property type="term" value="P:Golgi vesicle transport"/>
    <property type="evidence" value="ECO:0007669"/>
    <property type="project" value="TreeGrafter"/>
</dbReference>
<evidence type="ECO:0000259" key="3">
    <source>
        <dbReference type="PROSITE" id="PS50913"/>
    </source>
</evidence>
<feature type="coiled-coil region" evidence="1">
    <location>
        <begin position="796"/>
        <end position="1118"/>
    </location>
</feature>
<feature type="coiled-coil region" evidence="1">
    <location>
        <begin position="1147"/>
        <end position="1539"/>
    </location>
</feature>
<dbReference type="Gene3D" id="1.10.220.60">
    <property type="entry name" value="GRIP domain"/>
    <property type="match status" value="1"/>
</dbReference>
<dbReference type="PANTHER" id="PTHR19327">
    <property type="entry name" value="GOLGIN"/>
    <property type="match status" value="1"/>
</dbReference>
<dbReference type="PROSITE" id="PS50913">
    <property type="entry name" value="GRIP"/>
    <property type="match status" value="1"/>
</dbReference>